<organism evidence="2 3">
    <name type="scientific">Lithospermum erythrorhizon</name>
    <name type="common">Purple gromwell</name>
    <name type="synonym">Lithospermum officinale var. erythrorhizon</name>
    <dbReference type="NCBI Taxonomy" id="34254"/>
    <lineage>
        <taxon>Eukaryota</taxon>
        <taxon>Viridiplantae</taxon>
        <taxon>Streptophyta</taxon>
        <taxon>Embryophyta</taxon>
        <taxon>Tracheophyta</taxon>
        <taxon>Spermatophyta</taxon>
        <taxon>Magnoliopsida</taxon>
        <taxon>eudicotyledons</taxon>
        <taxon>Gunneridae</taxon>
        <taxon>Pentapetalae</taxon>
        <taxon>asterids</taxon>
        <taxon>lamiids</taxon>
        <taxon>Boraginales</taxon>
        <taxon>Boraginaceae</taxon>
        <taxon>Boraginoideae</taxon>
        <taxon>Lithospermeae</taxon>
        <taxon>Lithospermum</taxon>
    </lineage>
</organism>
<feature type="region of interest" description="Disordered" evidence="1">
    <location>
        <begin position="1"/>
        <end position="21"/>
    </location>
</feature>
<comment type="caution">
    <text evidence="2">The sequence shown here is derived from an EMBL/GenBank/DDBJ whole genome shotgun (WGS) entry which is preliminary data.</text>
</comment>
<name>A0AAV3RHT9_LITER</name>
<dbReference type="EMBL" id="BAABME010009121">
    <property type="protein sequence ID" value="GAA0174543.1"/>
    <property type="molecule type" value="Genomic_DNA"/>
</dbReference>
<keyword evidence="3" id="KW-1185">Reference proteome</keyword>
<gene>
    <name evidence="2" type="ORF">LIER_27914</name>
</gene>
<reference evidence="2 3" key="1">
    <citation type="submission" date="2024-01" db="EMBL/GenBank/DDBJ databases">
        <title>The complete chloroplast genome sequence of Lithospermum erythrorhizon: insights into the phylogenetic relationship among Boraginaceae species and the maternal lineages of purple gromwells.</title>
        <authorList>
            <person name="Okada T."/>
            <person name="Watanabe K."/>
        </authorList>
    </citation>
    <scope>NUCLEOTIDE SEQUENCE [LARGE SCALE GENOMIC DNA]</scope>
</reference>
<protein>
    <submittedName>
        <fullName evidence="2">Uncharacterized protein</fullName>
    </submittedName>
</protein>
<proteinExistence type="predicted"/>
<dbReference type="Proteomes" id="UP001454036">
    <property type="component" value="Unassembled WGS sequence"/>
</dbReference>
<evidence type="ECO:0000313" key="2">
    <source>
        <dbReference type="EMBL" id="GAA0174543.1"/>
    </source>
</evidence>
<evidence type="ECO:0000313" key="3">
    <source>
        <dbReference type="Proteomes" id="UP001454036"/>
    </source>
</evidence>
<dbReference type="AlphaFoldDB" id="A0AAV3RHT9"/>
<evidence type="ECO:0000256" key="1">
    <source>
        <dbReference type="SAM" id="MobiDB-lite"/>
    </source>
</evidence>
<sequence length="83" mass="9023">MVRARIGEDQEEASVSGGMPRLQVTGPLVLDNSSDPDLTHSYTSVYVEAFTYAMRLPFSSFVNNLLIAINRAPGQLAPCVSHI</sequence>
<accession>A0AAV3RHT9</accession>